<evidence type="ECO:0000256" key="1">
    <source>
        <dbReference type="ARBA" id="ARBA00007613"/>
    </source>
</evidence>
<dbReference type="GO" id="GO:0015562">
    <property type="term" value="F:efflux transmembrane transporter activity"/>
    <property type="evidence" value="ECO:0007669"/>
    <property type="project" value="InterPro"/>
</dbReference>
<dbReference type="Proteomes" id="UP000295215">
    <property type="component" value="Unassembled WGS sequence"/>
</dbReference>
<gene>
    <name evidence="4" type="ORF">C8P70_10398</name>
</gene>
<dbReference type="SUPFAM" id="SSF56954">
    <property type="entry name" value="Outer membrane efflux proteins (OEP)"/>
    <property type="match status" value="1"/>
</dbReference>
<protein>
    <submittedName>
        <fullName evidence="4">Cobalt-zinc-cadmium efflux system outer membrane protein</fullName>
    </submittedName>
</protein>
<keyword evidence="5" id="KW-1185">Reference proteome</keyword>
<evidence type="ECO:0000313" key="5">
    <source>
        <dbReference type="Proteomes" id="UP000295215"/>
    </source>
</evidence>
<evidence type="ECO:0000256" key="2">
    <source>
        <dbReference type="SAM" id="Coils"/>
    </source>
</evidence>
<comment type="caution">
    <text evidence="4">The sequence shown here is derived from an EMBL/GenBank/DDBJ whole genome shotgun (WGS) entry which is preliminary data.</text>
</comment>
<comment type="similarity">
    <text evidence="1">Belongs to the outer membrane factor (OMF) (TC 1.B.17) family.</text>
</comment>
<dbReference type="AlphaFoldDB" id="A0A4R7F3R7"/>
<feature type="coiled-coil region" evidence="2">
    <location>
        <begin position="143"/>
        <end position="233"/>
    </location>
</feature>
<dbReference type="PANTHER" id="PTHR30203:SF23">
    <property type="entry name" value="OUTER MEMBRANE EFFLUX PROTEIN"/>
    <property type="match status" value="1"/>
</dbReference>
<dbReference type="EMBL" id="SOAG01000003">
    <property type="protein sequence ID" value="TDS65076.1"/>
    <property type="molecule type" value="Genomic_DNA"/>
</dbReference>
<dbReference type="Pfam" id="PF02321">
    <property type="entry name" value="OEP"/>
    <property type="match status" value="1"/>
</dbReference>
<feature type="chain" id="PRO_5020785362" evidence="3">
    <location>
        <begin position="28"/>
        <end position="434"/>
    </location>
</feature>
<dbReference type="PANTHER" id="PTHR30203">
    <property type="entry name" value="OUTER MEMBRANE CATION EFFLUX PROTEIN"/>
    <property type="match status" value="1"/>
</dbReference>
<reference evidence="4 5" key="1">
    <citation type="submission" date="2019-03" db="EMBL/GenBank/DDBJ databases">
        <title>Genomic Encyclopedia of Archaeal and Bacterial Type Strains, Phase II (KMG-II): from individual species to whole genera.</title>
        <authorList>
            <person name="Goeker M."/>
        </authorList>
    </citation>
    <scope>NUCLEOTIDE SEQUENCE [LARGE SCALE GENOMIC DNA]</scope>
    <source>
        <strain evidence="4 5">DSM 28213</strain>
    </source>
</reference>
<feature type="signal peptide" evidence="3">
    <location>
        <begin position="1"/>
        <end position="27"/>
    </location>
</feature>
<keyword evidence="3" id="KW-0732">Signal</keyword>
<evidence type="ECO:0000313" key="4">
    <source>
        <dbReference type="EMBL" id="TDS65076.1"/>
    </source>
</evidence>
<name>A0A4R7F3R7_9FLAO</name>
<accession>A0A4R7F3R7</accession>
<dbReference type="Gene3D" id="1.20.1600.10">
    <property type="entry name" value="Outer membrane efflux proteins (OEP)"/>
    <property type="match status" value="1"/>
</dbReference>
<organism evidence="4 5">
    <name type="scientific">Myroides indicus</name>
    <dbReference type="NCBI Taxonomy" id="1323422"/>
    <lineage>
        <taxon>Bacteria</taxon>
        <taxon>Pseudomonadati</taxon>
        <taxon>Bacteroidota</taxon>
        <taxon>Flavobacteriia</taxon>
        <taxon>Flavobacteriales</taxon>
        <taxon>Flavobacteriaceae</taxon>
        <taxon>Myroides</taxon>
    </lineage>
</organism>
<dbReference type="InterPro" id="IPR010131">
    <property type="entry name" value="MdtP/NodT-like"/>
</dbReference>
<dbReference type="InterPro" id="IPR003423">
    <property type="entry name" value="OMP_efflux"/>
</dbReference>
<keyword evidence="2" id="KW-0175">Coiled coil</keyword>
<sequence>MSKVKQYVMYRKIAITIISLFSLSASKAQNSETVLSLNREQIEALFLDQNLDLLAKKMEISQAEAQLIQARLWSNPTFEISEVNLWKTTDIEEQPPVFGNWGQAQQISVHLEQLIETAGKRRKNIALQKLSIEEKQKDFESVLRESKLELRNTLSNIQMLQEQQKIYQEQIDNTQSLIKAFKNQLDTGNISQAEYVRLKAAELQFRKELNDVNKELEENLKNLKNFINLKNNIQITITEKLKDPDKEVSELELEDWILHAQENRPDILLSKNLELQSQKKLEIEKAQRIPDLTFGIDYDRGGNIMRDFIGFGVSFDLPVFDRNKGNIKDAQIEIEIAKLETQNKLNQTANDIVEAYRNYYQVKELYNQIEPDYEQQLDKLLEAYIKNFKLKNINMIEYLDFVEAYLDNKNIMLETLKELNEYFENLQFAVGKDL</sequence>
<proteinExistence type="inferred from homology"/>
<evidence type="ECO:0000256" key="3">
    <source>
        <dbReference type="SAM" id="SignalP"/>
    </source>
</evidence>